<protein>
    <submittedName>
        <fullName evidence="2">Uncharacterized protein</fullName>
    </submittedName>
</protein>
<gene>
    <name evidence="2" type="ORF">DRP53_05320</name>
</gene>
<feature type="transmembrane region" description="Helical" evidence="1">
    <location>
        <begin position="108"/>
        <end position="132"/>
    </location>
</feature>
<organism evidence="2 3">
    <name type="scientific">candidate division WOR-3 bacterium</name>
    <dbReference type="NCBI Taxonomy" id="2052148"/>
    <lineage>
        <taxon>Bacteria</taxon>
        <taxon>Bacteria division WOR-3</taxon>
    </lineage>
</organism>
<proteinExistence type="predicted"/>
<keyword evidence="1" id="KW-0812">Transmembrane</keyword>
<dbReference type="Proteomes" id="UP000268469">
    <property type="component" value="Unassembled WGS sequence"/>
</dbReference>
<keyword evidence="1" id="KW-0472">Membrane</keyword>
<dbReference type="AlphaFoldDB" id="A0A660SJY0"/>
<keyword evidence="1" id="KW-1133">Transmembrane helix</keyword>
<evidence type="ECO:0000313" key="2">
    <source>
        <dbReference type="EMBL" id="RKX70341.1"/>
    </source>
</evidence>
<evidence type="ECO:0000313" key="3">
    <source>
        <dbReference type="Proteomes" id="UP000268469"/>
    </source>
</evidence>
<dbReference type="EMBL" id="QNBE01000042">
    <property type="protein sequence ID" value="RKX70341.1"/>
    <property type="molecule type" value="Genomic_DNA"/>
</dbReference>
<evidence type="ECO:0000256" key="1">
    <source>
        <dbReference type="SAM" id="Phobius"/>
    </source>
</evidence>
<reference evidence="2 3" key="1">
    <citation type="submission" date="2018-06" db="EMBL/GenBank/DDBJ databases">
        <title>Extensive metabolic versatility and redundancy in microbially diverse, dynamic hydrothermal sediments.</title>
        <authorList>
            <person name="Dombrowski N."/>
            <person name="Teske A."/>
            <person name="Baker B.J."/>
        </authorList>
    </citation>
    <scope>NUCLEOTIDE SEQUENCE [LARGE SCALE GENOMIC DNA]</scope>
    <source>
        <strain evidence="2">B36_G15</strain>
    </source>
</reference>
<sequence>MILLTFLPLFAGTKSTSIGLAFSIGGTVAPIATGIVVARHNKRELGLLLGLNGIVFGPSLGHIYAGQNLRGCGSGCLRASLITMGIVAASLFSHQKALDVGAYKHNEIVALATGIPLLFSIIYDIATVPISVDHYNTRLEFRYGLHRSGYQLEVSWRW</sequence>
<feature type="transmembrane region" description="Helical" evidence="1">
    <location>
        <begin position="45"/>
        <end position="64"/>
    </location>
</feature>
<comment type="caution">
    <text evidence="2">The sequence shown here is derived from an EMBL/GenBank/DDBJ whole genome shotgun (WGS) entry which is preliminary data.</text>
</comment>
<accession>A0A660SJY0</accession>
<name>A0A660SJY0_UNCW3</name>
<feature type="transmembrane region" description="Helical" evidence="1">
    <location>
        <begin position="76"/>
        <end position="93"/>
    </location>
</feature>